<accession>A0AAC8TE11</accession>
<dbReference type="KEGG" id="age:AA314_02722"/>
<dbReference type="EMBL" id="CP011509">
    <property type="protein sequence ID" value="AKJ01096.1"/>
    <property type="molecule type" value="Genomic_DNA"/>
</dbReference>
<evidence type="ECO:0000313" key="5">
    <source>
        <dbReference type="Proteomes" id="UP000035579"/>
    </source>
</evidence>
<sequence>MTDTTHTRPPGSGSRQGELGDEGSAELPSLAPWEPPASPAVPEADPDRVRALVREARMAASEADRAGVAGTLNQQLDALAAGGGSREVADLLEQLLESGQLAGLEDPGGRACRAAATEALTRLGFPYALEVRPEDLAFLRGQDGASQDFPWRPTAAGALLVAGIAAQWGVPLLQGESLEGPVLPLVLLMGLSLMALVPGLLGPERSASQRAGLLGLLVLSLLQLFLGVFGGYYGALSGGAGLLAWLLLMLPRR</sequence>
<protein>
    <submittedName>
        <fullName evidence="3">Uncharacterized protein</fullName>
    </submittedName>
</protein>
<reference evidence="3 5" key="1">
    <citation type="submission" date="2015-05" db="EMBL/GenBank/DDBJ databases">
        <title>Genome assembly of Archangium gephyra DSM 2261.</title>
        <authorList>
            <person name="Sharma G."/>
            <person name="Subramanian S."/>
        </authorList>
    </citation>
    <scope>NUCLEOTIDE SEQUENCE [LARGE SCALE GENOMIC DNA]</scope>
    <source>
        <strain evidence="3 5">DSM 2261</strain>
    </source>
</reference>
<evidence type="ECO:0000313" key="4">
    <source>
        <dbReference type="EMBL" id="REG24587.1"/>
    </source>
</evidence>
<name>A0AAC8TE11_9BACT</name>
<evidence type="ECO:0000256" key="1">
    <source>
        <dbReference type="SAM" id="MobiDB-lite"/>
    </source>
</evidence>
<feature type="transmembrane region" description="Helical" evidence="2">
    <location>
        <begin position="182"/>
        <end position="201"/>
    </location>
</feature>
<evidence type="ECO:0000313" key="6">
    <source>
        <dbReference type="Proteomes" id="UP000256345"/>
    </source>
</evidence>
<keyword evidence="2" id="KW-0812">Transmembrane</keyword>
<evidence type="ECO:0000256" key="2">
    <source>
        <dbReference type="SAM" id="Phobius"/>
    </source>
</evidence>
<dbReference type="Proteomes" id="UP000035579">
    <property type="component" value="Chromosome"/>
</dbReference>
<evidence type="ECO:0000313" key="3">
    <source>
        <dbReference type="EMBL" id="AKJ01096.1"/>
    </source>
</evidence>
<organism evidence="3 5">
    <name type="scientific">Archangium gephyra</name>
    <dbReference type="NCBI Taxonomy" id="48"/>
    <lineage>
        <taxon>Bacteria</taxon>
        <taxon>Pseudomonadati</taxon>
        <taxon>Myxococcota</taxon>
        <taxon>Myxococcia</taxon>
        <taxon>Myxococcales</taxon>
        <taxon>Cystobacterineae</taxon>
        <taxon>Archangiaceae</taxon>
        <taxon>Archangium</taxon>
    </lineage>
</organism>
<keyword evidence="2" id="KW-1133">Transmembrane helix</keyword>
<dbReference type="AlphaFoldDB" id="A0AAC8TE11"/>
<proteinExistence type="predicted"/>
<dbReference type="Proteomes" id="UP000256345">
    <property type="component" value="Unassembled WGS sequence"/>
</dbReference>
<feature type="transmembrane region" description="Helical" evidence="2">
    <location>
        <begin position="149"/>
        <end position="170"/>
    </location>
</feature>
<gene>
    <name evidence="3" type="ORF">AA314_02722</name>
    <name evidence="4" type="ORF">ATI61_114195</name>
</gene>
<feature type="region of interest" description="Disordered" evidence="1">
    <location>
        <begin position="1"/>
        <end position="45"/>
    </location>
</feature>
<dbReference type="RefSeq" id="WP_047855762.1">
    <property type="nucleotide sequence ID" value="NZ_CP011509.1"/>
</dbReference>
<dbReference type="EMBL" id="QUMU01000014">
    <property type="protein sequence ID" value="REG24587.1"/>
    <property type="molecule type" value="Genomic_DNA"/>
</dbReference>
<feature type="transmembrane region" description="Helical" evidence="2">
    <location>
        <begin position="208"/>
        <end position="226"/>
    </location>
</feature>
<keyword evidence="6" id="KW-1185">Reference proteome</keyword>
<reference evidence="4 6" key="2">
    <citation type="submission" date="2018-08" db="EMBL/GenBank/DDBJ databases">
        <title>Genomic Encyclopedia of Archaeal and Bacterial Type Strains, Phase II (KMG-II): from individual species to whole genera.</title>
        <authorList>
            <person name="Goeker M."/>
        </authorList>
    </citation>
    <scope>NUCLEOTIDE SEQUENCE [LARGE SCALE GENOMIC DNA]</scope>
    <source>
        <strain evidence="4 6">DSM 2261</strain>
    </source>
</reference>
<keyword evidence="2" id="KW-0472">Membrane</keyword>